<organism evidence="2 3">
    <name type="scientific">Candidatus Paracaedimonas acanthamoebae</name>
    <dbReference type="NCBI Taxonomy" id="244581"/>
    <lineage>
        <taxon>Bacteria</taxon>
        <taxon>Pseudomonadati</taxon>
        <taxon>Pseudomonadota</taxon>
        <taxon>Alphaproteobacteria</taxon>
        <taxon>Holosporales</taxon>
        <taxon>Caedimonadaceae</taxon>
        <taxon>Candidatus Paracaedimonas</taxon>
    </lineage>
</organism>
<evidence type="ECO:0000259" key="1">
    <source>
        <dbReference type="Pfam" id="PF09537"/>
    </source>
</evidence>
<dbReference type="InterPro" id="IPR012347">
    <property type="entry name" value="Ferritin-like"/>
</dbReference>
<sequence>MVTLVGIQANFEDALKDLIELDYDAVEAYEAAVNRLHNQELKEKLNIFKADHEWHIQELANVLKKRNIAPPSGPSVGKQWLTKGKVILANLIGDNSILRAMLSNELDTNTAYERVFLREDMWPEAKDIIRRSFEDEKRHKKWLENTILEENNL</sequence>
<gene>
    <name evidence="2" type="ORF">J0H12_00545</name>
</gene>
<dbReference type="CDD" id="cd00657">
    <property type="entry name" value="Ferritin_like"/>
    <property type="match status" value="1"/>
</dbReference>
<dbReference type="InterPro" id="IPR009078">
    <property type="entry name" value="Ferritin-like_SF"/>
</dbReference>
<dbReference type="EMBL" id="JAFKGL010000010">
    <property type="protein sequence ID" value="MBN9412401.1"/>
    <property type="molecule type" value="Genomic_DNA"/>
</dbReference>
<proteinExistence type="predicted"/>
<dbReference type="Proteomes" id="UP000664414">
    <property type="component" value="Unassembled WGS sequence"/>
</dbReference>
<dbReference type="Pfam" id="PF09537">
    <property type="entry name" value="DUF2383"/>
    <property type="match status" value="1"/>
</dbReference>
<dbReference type="SUPFAM" id="SSF47240">
    <property type="entry name" value="Ferritin-like"/>
    <property type="match status" value="1"/>
</dbReference>
<protein>
    <submittedName>
        <fullName evidence="2">Ferritin-like domain-containing protein</fullName>
    </submittedName>
</protein>
<reference evidence="2" key="1">
    <citation type="submission" date="2021-02" db="EMBL/GenBank/DDBJ databases">
        <title>Thiocyanate and organic carbon inputs drive convergent selection for specific autotrophic Afipia and Thiobacillus strains within complex microbiomes.</title>
        <authorList>
            <person name="Huddy R.J."/>
            <person name="Sachdeva R."/>
            <person name="Kadzinga F."/>
            <person name="Kantor R.S."/>
            <person name="Harrison S.T.L."/>
            <person name="Banfield J.F."/>
        </authorList>
    </citation>
    <scope>NUCLEOTIDE SEQUENCE</scope>
    <source>
        <strain evidence="2">SCN18_10_11_15_R4_P_38_20</strain>
    </source>
</reference>
<dbReference type="Gene3D" id="1.20.1260.10">
    <property type="match status" value="1"/>
</dbReference>
<evidence type="ECO:0000313" key="3">
    <source>
        <dbReference type="Proteomes" id="UP000664414"/>
    </source>
</evidence>
<evidence type="ECO:0000313" key="2">
    <source>
        <dbReference type="EMBL" id="MBN9412401.1"/>
    </source>
</evidence>
<name>A0A8J7TU56_9PROT</name>
<dbReference type="InterPro" id="IPR019052">
    <property type="entry name" value="DUF2383"/>
</dbReference>
<accession>A0A8J7TU56</accession>
<comment type="caution">
    <text evidence="2">The sequence shown here is derived from an EMBL/GenBank/DDBJ whole genome shotgun (WGS) entry which is preliminary data.</text>
</comment>
<feature type="domain" description="DUF2383" evidence="1">
    <location>
        <begin position="12"/>
        <end position="115"/>
    </location>
</feature>
<dbReference type="AlphaFoldDB" id="A0A8J7TU56"/>